<organism evidence="2 3">
    <name type="scientific">Chlamydomonas incerta</name>
    <dbReference type="NCBI Taxonomy" id="51695"/>
    <lineage>
        <taxon>Eukaryota</taxon>
        <taxon>Viridiplantae</taxon>
        <taxon>Chlorophyta</taxon>
        <taxon>core chlorophytes</taxon>
        <taxon>Chlorophyceae</taxon>
        <taxon>CS clade</taxon>
        <taxon>Chlamydomonadales</taxon>
        <taxon>Chlamydomonadaceae</taxon>
        <taxon>Chlamydomonas</taxon>
    </lineage>
</organism>
<feature type="compositionally biased region" description="Gly residues" evidence="1">
    <location>
        <begin position="1038"/>
        <end position="1054"/>
    </location>
</feature>
<evidence type="ECO:0000256" key="1">
    <source>
        <dbReference type="SAM" id="MobiDB-lite"/>
    </source>
</evidence>
<dbReference type="OrthoDB" id="552303at2759"/>
<feature type="region of interest" description="Disordered" evidence="1">
    <location>
        <begin position="453"/>
        <end position="581"/>
    </location>
</feature>
<feature type="compositionally biased region" description="Basic and acidic residues" evidence="1">
    <location>
        <begin position="552"/>
        <end position="561"/>
    </location>
</feature>
<sequence>MHSQFAVARKLQAACAVARSFLGPGKALKCVVDESSESRNVLAGTIQAYLLAADGDPTATTLLLEALESQTGDPGATAAAAPGSGTTWLAAVCGLLLGGLLEAVEGQGVPYEAARQGLLAAVAECCQIIRSCAVEIPVLVGELRAGGEERAGQDQEAAAACGAGSSSAPSVPGAGGVGWPYMAAVAARVHPPASWGQQQQRGSPRPRYPRQQQRRPHGGGVHAPGIMHTAAADGTVGHGWGGLPQLAGVHGAGKAPPPPAAPAGADLDAFAAEGALRGAGNSTRDAAAGAARTALAGGSGATAAGGGAGGVAVAAVGGAAGEGAGLGWDDDWGPAAAEVGPRPAQAMNLHGQPQLRIGQPLAQAPEQPQAQQQPSGVRLQPYGARPHAAPAPAATLRSSARQAPAGRPQVPLEPQGPQTEDDEFGWFDSFLAAPAGEAAVGCAGGVGAEPRAQVPAVEPAPQQPGQQPVFGSLLAESSSSSNSSSSGSSSSRSSSSEDDTEGGRGGARRRSEEEPDPALAALLRLAAHAGRRHAPDAAAPADAAHHHGNGRRGFEARHGGEGDGDDLDDDDFGNEGGDSDGEARLQAMEEEVSWFFGAGELEAARAARVERRSLAAVQRGAFGPMAAASRDADARERGRGPGAGAQEAARDVRGRAGSDQVFPSIAAAGFGTSALAAGGPATAAAAARLLQPHLLQPRAGPERQSLRRPRRDPALSPVPGPGPGSDDEFDVWPSPPEAAPRPELQLAAAQGPPAIDGLSAAAAAVAAVAAVATAAGAVAARESALDPSPDGAAATAPVGCTPAPAASPLTCGPAQAVQLAYHAPHGHHHHEQEQVVEEQMAAPGEEQGVEEQGEEESALQVELLAAQLVCTAAAGLAHGRPREMRLAAAAVLVLLQPLLRRHHCQQQQQQQQQPSLAQVAGWVQAAASGLSYERCVLPVELAGRWRAAAAAPLAGAASMADGEEQGDAAEPSGWDEGGLGGGADGLVVRGVCVPLASLSAAQAALVTSFLDSLRAESAAAESAAAAAAVATAAAAPLPGGGAGGASSSGGGGSSSGSTDGPPLAPLTAVFFLGSLQPEPPPAGGAGAHVTTLRPGAATPLTAAAAATAVAASTSQPAPPGDGGEHGREAGGSDGSFLHLREAQGDADPDVAFAARLLLRLAPLGVQLLLASGHVPDRVAAAVQQLSGGRVLVLGGAGVRAVRAAAACAAAAAAATAVARGAAARGTGAAGAAAAVRPSGVPVSSLQLLVPGRNVVPGMRPALLEGGLGLGDYRAGAGRGAAAVAAGDGGGGGGGGGGHLAPGLLLQLVMEGGAPGAAVAGRPAAAPATAAAAAAAPAAAGPAPLAVAAAAQPGAGWVTVLLAHPLTMQLEASAAAFKVCFCRLVAALRGGRLLPGGGAWEAAAAEQLELRAQALERDVARAQERRQEDRQAVRQEKGRARKEPAAQEQPLSIGSSGKAVATRAGGASEPGDRVQREDEEEVEEEEEDGADEPGLYLPLCYRLLADALRDAVRCLLQNSGGGGGGGSGSGPGAATALVATCGRALRCGDIGALRRLALPEPEAVLGGGGGGTGARPGGPGGGCWGLDGDDGGEWRQLPASLLRLMALWTGGAGGEGSVNGRRGGMGASCGGGLPGAVWDELVAREIGLKSACRLALLASCVDSVIVNR</sequence>
<dbReference type="GO" id="GO:0051131">
    <property type="term" value="P:chaperone-mediated protein complex assembly"/>
    <property type="evidence" value="ECO:0007669"/>
    <property type="project" value="InterPro"/>
</dbReference>
<feature type="region of interest" description="Disordered" evidence="1">
    <location>
        <begin position="1107"/>
        <end position="1135"/>
    </location>
</feature>
<feature type="region of interest" description="Disordered" evidence="1">
    <location>
        <begin position="1038"/>
        <end position="1060"/>
    </location>
</feature>
<feature type="compositionally biased region" description="Low complexity" evidence="1">
    <location>
        <begin position="477"/>
        <end position="494"/>
    </location>
</feature>
<accession>A0A835TBR9</accession>
<feature type="region of interest" description="Disordered" evidence="1">
    <location>
        <begin position="1420"/>
        <end position="1492"/>
    </location>
</feature>
<feature type="region of interest" description="Disordered" evidence="1">
    <location>
        <begin position="693"/>
        <end position="739"/>
    </location>
</feature>
<feature type="compositionally biased region" description="Low complexity" evidence="1">
    <location>
        <begin position="453"/>
        <end position="469"/>
    </location>
</feature>
<dbReference type="EMBL" id="JAEHOC010000015">
    <property type="protein sequence ID" value="KAG2435276.1"/>
    <property type="molecule type" value="Genomic_DNA"/>
</dbReference>
<feature type="region of interest" description="Disordered" evidence="1">
    <location>
        <begin position="362"/>
        <end position="423"/>
    </location>
</feature>
<feature type="region of interest" description="Disordered" evidence="1">
    <location>
        <begin position="625"/>
        <end position="656"/>
    </location>
</feature>
<evidence type="ECO:0000313" key="2">
    <source>
        <dbReference type="EMBL" id="KAG2435276.1"/>
    </source>
</evidence>
<reference evidence="2" key="1">
    <citation type="journal article" date="2020" name="bioRxiv">
        <title>Comparative genomics of Chlamydomonas.</title>
        <authorList>
            <person name="Craig R.J."/>
            <person name="Hasan A.R."/>
            <person name="Ness R.W."/>
            <person name="Keightley P.D."/>
        </authorList>
    </citation>
    <scope>NUCLEOTIDE SEQUENCE</scope>
    <source>
        <strain evidence="2">SAG 7.73</strain>
    </source>
</reference>
<dbReference type="PANTHER" id="PTHR46883:SF1">
    <property type="entry name" value="BARDET-BIEDL SYNDROME 12 PROTEIN"/>
    <property type="match status" value="1"/>
</dbReference>
<gene>
    <name evidence="2" type="ORF">HXX76_007353</name>
</gene>
<dbReference type="Proteomes" id="UP000650467">
    <property type="component" value="Unassembled WGS sequence"/>
</dbReference>
<feature type="compositionally biased region" description="Basic and acidic residues" evidence="1">
    <location>
        <begin position="630"/>
        <end position="639"/>
    </location>
</feature>
<feature type="compositionally biased region" description="Acidic residues" evidence="1">
    <location>
        <begin position="1476"/>
        <end position="1490"/>
    </location>
</feature>
<dbReference type="PANTHER" id="PTHR46883">
    <property type="entry name" value="BARDET-BIEDL SYNDROME 12 PROTEIN"/>
    <property type="match status" value="1"/>
</dbReference>
<comment type="caution">
    <text evidence="2">The sequence shown here is derived from an EMBL/GenBank/DDBJ whole genome shotgun (WGS) entry which is preliminary data.</text>
</comment>
<proteinExistence type="predicted"/>
<dbReference type="InterPro" id="IPR042984">
    <property type="entry name" value="BBS12"/>
</dbReference>
<feature type="compositionally biased region" description="Basic and acidic residues" evidence="1">
    <location>
        <begin position="1420"/>
        <end position="1444"/>
    </location>
</feature>
<feature type="region of interest" description="Disordered" evidence="1">
    <location>
        <begin position="824"/>
        <end position="854"/>
    </location>
</feature>
<feature type="region of interest" description="Disordered" evidence="1">
    <location>
        <begin position="958"/>
        <end position="977"/>
    </location>
</feature>
<feature type="compositionally biased region" description="Low complexity" evidence="1">
    <location>
        <begin position="362"/>
        <end position="374"/>
    </location>
</feature>
<feature type="compositionally biased region" description="Low complexity" evidence="1">
    <location>
        <begin position="196"/>
        <end position="211"/>
    </location>
</feature>
<feature type="compositionally biased region" description="Low complexity" evidence="1">
    <location>
        <begin position="518"/>
        <end position="528"/>
    </location>
</feature>
<protein>
    <submittedName>
        <fullName evidence="2">Uncharacterized protein</fullName>
    </submittedName>
</protein>
<feature type="compositionally biased region" description="Low complexity" evidence="1">
    <location>
        <begin position="384"/>
        <end position="401"/>
    </location>
</feature>
<keyword evidence="3" id="KW-1185">Reference proteome</keyword>
<feature type="compositionally biased region" description="Acidic residues" evidence="1">
    <location>
        <begin position="562"/>
        <end position="580"/>
    </location>
</feature>
<evidence type="ECO:0000313" key="3">
    <source>
        <dbReference type="Proteomes" id="UP000650467"/>
    </source>
</evidence>
<name>A0A835TBR9_CHLIN</name>
<feature type="region of interest" description="Disordered" evidence="1">
    <location>
        <begin position="191"/>
        <end position="226"/>
    </location>
</feature>